<proteinExistence type="predicted"/>
<accession>A0A2N9FFR1</accession>
<feature type="region of interest" description="Disordered" evidence="1">
    <location>
        <begin position="20"/>
        <end position="45"/>
    </location>
</feature>
<reference evidence="2" key="1">
    <citation type="submission" date="2018-02" db="EMBL/GenBank/DDBJ databases">
        <authorList>
            <person name="Cohen D.B."/>
            <person name="Kent A.D."/>
        </authorList>
    </citation>
    <scope>NUCLEOTIDE SEQUENCE</scope>
</reference>
<organism evidence="2">
    <name type="scientific">Fagus sylvatica</name>
    <name type="common">Beechnut</name>
    <dbReference type="NCBI Taxonomy" id="28930"/>
    <lineage>
        <taxon>Eukaryota</taxon>
        <taxon>Viridiplantae</taxon>
        <taxon>Streptophyta</taxon>
        <taxon>Embryophyta</taxon>
        <taxon>Tracheophyta</taxon>
        <taxon>Spermatophyta</taxon>
        <taxon>Magnoliopsida</taxon>
        <taxon>eudicotyledons</taxon>
        <taxon>Gunneridae</taxon>
        <taxon>Pentapetalae</taxon>
        <taxon>rosids</taxon>
        <taxon>fabids</taxon>
        <taxon>Fagales</taxon>
        <taxon>Fagaceae</taxon>
        <taxon>Fagus</taxon>
    </lineage>
</organism>
<sequence length="536" mass="59816">MVYKKDKRKKPVMLTALTQKLRRDKQQQHNHHEMAGSEASNVEEDENPCAVMIQPSESEQKWESSFKKQQSMLIHAPVYDQYEEEDFPEFKKQQAILIHTPLYDHYEEEEVYVNSLQEPVYDQYVEEEIGDMIEEIKDQPLVNDIEVEGNTLLAPKVLGVPREQMEQEERLENKILHITCSSEEGACDLLMEGCCFAFHKKRHHFALQPEKDKTKSKTKGSGGRRVHERGAIDTQLSGVVRFSMGVGGSWRGTVTGCFSGTVRWCSTRSAYGVAVGGDTMFWECSALRWRLGCVAVRQTLVYLFIELLPPPMGEGSSYEAYCKDLRPSLDWTPESGWKENGNGLSCARIVKPFNQGKKAVVAGGPPNLMVQAEGKGRKGVQAAASASLKCNSSFSSHSSASSLQIPDGSERMVKRPLSTAESKEIQTPETNLELDNGIGKTSCSDSVRDVSANMVGTMARKGKDDNSGSSKKMKADGNFSLNSMCSNTLEAAVMDLEELVNRVKWIRGLLEYGKPLSSTMRNAWEFLEHRASSTPK</sequence>
<dbReference type="PANTHER" id="PTHR36805">
    <property type="entry name" value="AGENET DOMAIN-CONTAINING PROTEIN"/>
    <property type="match status" value="1"/>
</dbReference>
<feature type="region of interest" description="Disordered" evidence="1">
    <location>
        <begin position="392"/>
        <end position="445"/>
    </location>
</feature>
<evidence type="ECO:0000256" key="1">
    <source>
        <dbReference type="SAM" id="MobiDB-lite"/>
    </source>
</evidence>
<name>A0A2N9FFR1_FAGSY</name>
<dbReference type="AlphaFoldDB" id="A0A2N9FFR1"/>
<feature type="compositionally biased region" description="Low complexity" evidence="1">
    <location>
        <begin position="392"/>
        <end position="402"/>
    </location>
</feature>
<gene>
    <name evidence="2" type="ORF">FSB_LOCUS13752</name>
</gene>
<evidence type="ECO:0000313" key="2">
    <source>
        <dbReference type="EMBL" id="SPC85870.1"/>
    </source>
</evidence>
<dbReference type="EMBL" id="OIVN01000808">
    <property type="protein sequence ID" value="SPC85870.1"/>
    <property type="molecule type" value="Genomic_DNA"/>
</dbReference>
<feature type="compositionally biased region" description="Basic and acidic residues" evidence="1">
    <location>
        <begin position="24"/>
        <end position="35"/>
    </location>
</feature>
<protein>
    <submittedName>
        <fullName evidence="2">Uncharacterized protein</fullName>
    </submittedName>
</protein>
<dbReference type="PANTHER" id="PTHR36805:SF7">
    <property type="entry name" value="AGENET DOMAIN-CONTAINING PROTEIN"/>
    <property type="match status" value="1"/>
</dbReference>